<accession>Q94EG8</accession>
<dbReference type="EMBL" id="AF410331">
    <property type="protein sequence ID" value="AAK95317.1"/>
    <property type="molecule type" value="mRNA"/>
</dbReference>
<name>Q94EG8_ARATH</name>
<dbReference type="AlphaFoldDB" id="Q94EG8"/>
<evidence type="ECO:0000313" key="1">
    <source>
        <dbReference type="EMBL" id="AAK95317.1"/>
    </source>
</evidence>
<protein>
    <submittedName>
        <fullName evidence="1">Uncharacterized protein</fullName>
    </submittedName>
</protein>
<proteinExistence type="evidence at transcript level"/>
<reference evidence="1" key="1">
    <citation type="submission" date="2001-08" db="EMBL/GenBank/DDBJ databases">
        <title>Arabidopsis cDNA clones.</title>
        <authorList>
            <person name="Cheuk R."/>
            <person name="Chen H."/>
            <person name="Kim C.J."/>
            <person name="Koesema E."/>
            <person name="Meyers M.C."/>
            <person name="Banh J."/>
            <person name="Bowser L."/>
            <person name="Carninci P."/>
            <person name="Dale J.M."/>
            <person name="Goldsmith A.D."/>
            <person name="Hayashizaki Y."/>
            <person name="Ishida J."/>
            <person name="Jiang P.X."/>
            <person name="Jones T."/>
            <person name="Kamiya A."/>
            <person name="Karlin-Neumann G."/>
            <person name="Kawai J."/>
            <person name="Lam B."/>
            <person name="Lee J.M."/>
            <person name="Lin J."/>
            <person name="Liu S.X."/>
            <person name="Miranda M."/>
            <person name="Narusaka M."/>
            <person name="Nguyen M."/>
            <person name="Onodera C.S."/>
            <person name="Palm C.J."/>
            <person name="Pham P.K."/>
            <person name="Quach H.L."/>
            <person name="Sakurai T."/>
            <person name="Satou M."/>
            <person name="Seki M."/>
            <person name="Southwick A."/>
            <person name="Tang C.C."/>
            <person name="Toriumi M."/>
            <person name="Yamada K."/>
            <person name="Yamamura Y."/>
            <person name="Yu G."/>
            <person name="Yu S."/>
            <person name="Shinozaki K."/>
            <person name="Davis R.W."/>
            <person name="Theologis A."/>
            <person name="Ecker J.R."/>
        </authorList>
    </citation>
    <scope>NUCLEOTIDE SEQUENCE</scope>
</reference>
<organism evidence="1">
    <name type="scientific">Arabidopsis thaliana</name>
    <name type="common">Mouse-ear cress</name>
    <dbReference type="NCBI Taxonomy" id="3702"/>
    <lineage>
        <taxon>Eukaryota</taxon>
        <taxon>Viridiplantae</taxon>
        <taxon>Streptophyta</taxon>
        <taxon>Embryophyta</taxon>
        <taxon>Tracheophyta</taxon>
        <taxon>Spermatophyta</taxon>
        <taxon>Magnoliopsida</taxon>
        <taxon>eudicotyledons</taxon>
        <taxon>Gunneridae</taxon>
        <taxon>Pentapetalae</taxon>
        <taxon>rosids</taxon>
        <taxon>malvids</taxon>
        <taxon>Brassicales</taxon>
        <taxon>Brassicaceae</taxon>
        <taxon>Camelineae</taxon>
        <taxon>Arabidopsis</taxon>
    </lineage>
</organism>
<sequence>MVQVGYDLHHNGVLFSPYQWEAFPKVNPAARSSTRRPPLPLYLLVLYRGTMIFINSCDELTTNSWFLSKSRRPSHFTHVIC</sequence>